<gene>
    <name evidence="1" type="ORF">EDM58_24775</name>
</gene>
<accession>A0A3M8C0L2</accession>
<evidence type="ECO:0000313" key="1">
    <source>
        <dbReference type="EMBL" id="RNB68435.1"/>
    </source>
</evidence>
<dbReference type="Proteomes" id="UP000281915">
    <property type="component" value="Unassembled WGS sequence"/>
</dbReference>
<organism evidence="1 2">
    <name type="scientific">Brevibacillus panacihumi</name>
    <dbReference type="NCBI Taxonomy" id="497735"/>
    <lineage>
        <taxon>Bacteria</taxon>
        <taxon>Bacillati</taxon>
        <taxon>Bacillota</taxon>
        <taxon>Bacilli</taxon>
        <taxon>Bacillales</taxon>
        <taxon>Paenibacillaceae</taxon>
        <taxon>Brevibacillus</taxon>
    </lineage>
</organism>
<name>A0A3M8C0L2_9BACL</name>
<sequence>MISDQDRNLGTIKITPSITYTVADPEENPFTITEKINGSTIRSYSGVPNRQETLTIPANKWLMLEPGVSHTLTISAADEQGKSSSRTFTFTRQVNEIMFEGLQVPMETDIAAERILLTPDWQIPLGAEVRVEVCNNGFDAEPTWEDCTIPAKMGRGYAFLNTVKTAEKWGVNFRVRIQKGTATSEASLSGIGGAYDVHPSL</sequence>
<evidence type="ECO:0000313" key="2">
    <source>
        <dbReference type="Proteomes" id="UP000281915"/>
    </source>
</evidence>
<protein>
    <submittedName>
        <fullName evidence="1">Uncharacterized protein</fullName>
    </submittedName>
</protein>
<reference evidence="1 2" key="1">
    <citation type="submission" date="2018-10" db="EMBL/GenBank/DDBJ databases">
        <title>Phylogenomics of Brevibacillus.</title>
        <authorList>
            <person name="Dunlap C."/>
        </authorList>
    </citation>
    <scope>NUCLEOTIDE SEQUENCE [LARGE SCALE GENOMIC DNA]</scope>
    <source>
        <strain evidence="1 2">JCM 15085</strain>
    </source>
</reference>
<dbReference type="EMBL" id="RHHT01000082">
    <property type="protein sequence ID" value="RNB68435.1"/>
    <property type="molecule type" value="Genomic_DNA"/>
</dbReference>
<dbReference type="AlphaFoldDB" id="A0A3M8C0L2"/>
<comment type="caution">
    <text evidence="1">The sequence shown here is derived from an EMBL/GenBank/DDBJ whole genome shotgun (WGS) entry which is preliminary data.</text>
</comment>
<proteinExistence type="predicted"/>